<dbReference type="STRING" id="97972.A0A2V1CX29"/>
<evidence type="ECO:0000313" key="2">
    <source>
        <dbReference type="EMBL" id="PVH90262.1"/>
    </source>
</evidence>
<dbReference type="EMBL" id="KZ806490">
    <property type="protein sequence ID" value="PVH90262.1"/>
    <property type="molecule type" value="Genomic_DNA"/>
</dbReference>
<dbReference type="Gene3D" id="3.30.710.10">
    <property type="entry name" value="Potassium Channel Kv1.1, Chain A"/>
    <property type="match status" value="1"/>
</dbReference>
<dbReference type="AlphaFoldDB" id="A0A2V1CX29"/>
<sequence>FKVHKNVLCSRSKFFKNACKGGFMEASSGTIDLQDDDPDTVKAMLQFCYTADCAYGTALHAKVREPFVYSRLRPKHLIINQVYATAEKYNIKSLKDLARGKFQTAAYSDWNSPYFPVTIGFVYRSTPPSDRGLRDMVVK</sequence>
<gene>
    <name evidence="2" type="ORF">DM02DRAFT_507036</name>
</gene>
<proteinExistence type="predicted"/>
<dbReference type="CDD" id="cd18186">
    <property type="entry name" value="BTB_POZ_ZBTB_KLHL-like"/>
    <property type="match status" value="1"/>
</dbReference>
<protein>
    <recommendedName>
        <fullName evidence="1">BTB domain-containing protein</fullName>
    </recommendedName>
</protein>
<feature type="non-terminal residue" evidence="2">
    <location>
        <position position="139"/>
    </location>
</feature>
<evidence type="ECO:0000313" key="3">
    <source>
        <dbReference type="Proteomes" id="UP000244855"/>
    </source>
</evidence>
<evidence type="ECO:0000259" key="1">
    <source>
        <dbReference type="PROSITE" id="PS50097"/>
    </source>
</evidence>
<dbReference type="PANTHER" id="PTHR47843:SF5">
    <property type="entry name" value="BTB_POZ DOMAIN PROTEIN"/>
    <property type="match status" value="1"/>
</dbReference>
<name>A0A2V1CX29_9PLEO</name>
<dbReference type="OrthoDB" id="6359816at2759"/>
<dbReference type="PROSITE" id="PS50097">
    <property type="entry name" value="BTB"/>
    <property type="match status" value="1"/>
</dbReference>
<dbReference type="InterPro" id="IPR000210">
    <property type="entry name" value="BTB/POZ_dom"/>
</dbReference>
<reference evidence="2 3" key="1">
    <citation type="journal article" date="2018" name="Sci. Rep.">
        <title>Comparative genomics provides insights into the lifestyle and reveals functional heterogeneity of dark septate endophytic fungi.</title>
        <authorList>
            <person name="Knapp D.G."/>
            <person name="Nemeth J.B."/>
            <person name="Barry K."/>
            <person name="Hainaut M."/>
            <person name="Henrissat B."/>
            <person name="Johnson J."/>
            <person name="Kuo A."/>
            <person name="Lim J.H.P."/>
            <person name="Lipzen A."/>
            <person name="Nolan M."/>
            <person name="Ohm R.A."/>
            <person name="Tamas L."/>
            <person name="Grigoriev I.V."/>
            <person name="Spatafora J.W."/>
            <person name="Nagy L.G."/>
            <person name="Kovacs G.M."/>
        </authorList>
    </citation>
    <scope>NUCLEOTIDE SEQUENCE [LARGE SCALE GENOMIC DNA]</scope>
    <source>
        <strain evidence="2 3">DSE2036</strain>
    </source>
</reference>
<dbReference type="Proteomes" id="UP000244855">
    <property type="component" value="Unassembled WGS sequence"/>
</dbReference>
<feature type="non-terminal residue" evidence="2">
    <location>
        <position position="1"/>
    </location>
</feature>
<dbReference type="Pfam" id="PF00651">
    <property type="entry name" value="BTB"/>
    <property type="match status" value="1"/>
</dbReference>
<accession>A0A2V1CX29</accession>
<dbReference type="SUPFAM" id="SSF54695">
    <property type="entry name" value="POZ domain"/>
    <property type="match status" value="1"/>
</dbReference>
<feature type="domain" description="BTB" evidence="1">
    <location>
        <begin position="1"/>
        <end position="57"/>
    </location>
</feature>
<organism evidence="2 3">
    <name type="scientific">Periconia macrospinosa</name>
    <dbReference type="NCBI Taxonomy" id="97972"/>
    <lineage>
        <taxon>Eukaryota</taxon>
        <taxon>Fungi</taxon>
        <taxon>Dikarya</taxon>
        <taxon>Ascomycota</taxon>
        <taxon>Pezizomycotina</taxon>
        <taxon>Dothideomycetes</taxon>
        <taxon>Pleosporomycetidae</taxon>
        <taxon>Pleosporales</taxon>
        <taxon>Massarineae</taxon>
        <taxon>Periconiaceae</taxon>
        <taxon>Periconia</taxon>
    </lineage>
</organism>
<dbReference type="InterPro" id="IPR011333">
    <property type="entry name" value="SKP1/BTB/POZ_sf"/>
</dbReference>
<keyword evidence="3" id="KW-1185">Reference proteome</keyword>
<dbReference type="PANTHER" id="PTHR47843">
    <property type="entry name" value="BTB DOMAIN-CONTAINING PROTEIN-RELATED"/>
    <property type="match status" value="1"/>
</dbReference>